<gene>
    <name evidence="1" type="ORF">K7472_24335</name>
</gene>
<dbReference type="RefSeq" id="WP_222980686.1">
    <property type="nucleotide sequence ID" value="NZ_JAINVZ010000020.1"/>
</dbReference>
<accession>A0ABS7QZ69</accession>
<organism evidence="1 2">
    <name type="scientific">Streptantibioticus parmotrematis</name>
    <dbReference type="NCBI Taxonomy" id="2873249"/>
    <lineage>
        <taxon>Bacteria</taxon>
        <taxon>Bacillati</taxon>
        <taxon>Actinomycetota</taxon>
        <taxon>Actinomycetes</taxon>
        <taxon>Kitasatosporales</taxon>
        <taxon>Streptomycetaceae</taxon>
        <taxon>Streptantibioticus</taxon>
    </lineage>
</organism>
<protein>
    <submittedName>
        <fullName evidence="1">Uncharacterized protein</fullName>
    </submittedName>
</protein>
<proteinExistence type="predicted"/>
<reference evidence="1 2" key="1">
    <citation type="submission" date="2021-08" db="EMBL/GenBank/DDBJ databases">
        <title>Streptomyces sp. PTM05 isolated from lichen.</title>
        <authorList>
            <person name="Somphong A."/>
            <person name="Phongsopitanun W."/>
            <person name="Tanasupawat S."/>
        </authorList>
    </citation>
    <scope>NUCLEOTIDE SEQUENCE [LARGE SCALE GENOMIC DNA]</scope>
    <source>
        <strain evidence="1 2">Ptm05</strain>
    </source>
</reference>
<comment type="caution">
    <text evidence="1">The sequence shown here is derived from an EMBL/GenBank/DDBJ whole genome shotgun (WGS) entry which is preliminary data.</text>
</comment>
<keyword evidence="2" id="KW-1185">Reference proteome</keyword>
<evidence type="ECO:0000313" key="1">
    <source>
        <dbReference type="EMBL" id="MBY8887944.1"/>
    </source>
</evidence>
<evidence type="ECO:0000313" key="2">
    <source>
        <dbReference type="Proteomes" id="UP001198565"/>
    </source>
</evidence>
<sequence length="59" mass="6660">MAPINQPQATPAMRQAQAQAAIRALTTRGRLTPEQRLELARWQRAWLAAWRDADYVTAA</sequence>
<name>A0ABS7QZ69_9ACTN</name>
<dbReference type="Proteomes" id="UP001198565">
    <property type="component" value="Unassembled WGS sequence"/>
</dbReference>
<dbReference type="EMBL" id="JAINVZ010000020">
    <property type="protein sequence ID" value="MBY8887944.1"/>
    <property type="molecule type" value="Genomic_DNA"/>
</dbReference>